<gene>
    <name evidence="8" type="primary">crtD</name>
    <name evidence="8" type="ORF">POI8812_01303</name>
</gene>
<dbReference type="EMBL" id="OMKW01000002">
    <property type="protein sequence ID" value="SPF28998.1"/>
    <property type="molecule type" value="Genomic_DNA"/>
</dbReference>
<accession>A0A2R8AAA1</accession>
<evidence type="ECO:0000259" key="7">
    <source>
        <dbReference type="Pfam" id="PF01593"/>
    </source>
</evidence>
<dbReference type="GO" id="GO:0016491">
    <property type="term" value="F:oxidoreductase activity"/>
    <property type="evidence" value="ECO:0007669"/>
    <property type="project" value="UniProtKB-KW"/>
</dbReference>
<dbReference type="Pfam" id="PF01593">
    <property type="entry name" value="Amino_oxidase"/>
    <property type="match status" value="1"/>
</dbReference>
<dbReference type="Gene3D" id="3.50.50.60">
    <property type="entry name" value="FAD/NAD(P)-binding domain"/>
    <property type="match status" value="2"/>
</dbReference>
<dbReference type="OrthoDB" id="9774675at2"/>
<evidence type="ECO:0000313" key="9">
    <source>
        <dbReference type="Proteomes" id="UP000244932"/>
    </source>
</evidence>
<dbReference type="PANTHER" id="PTHR43734">
    <property type="entry name" value="PHYTOENE DESATURASE"/>
    <property type="match status" value="1"/>
</dbReference>
<dbReference type="InterPro" id="IPR002937">
    <property type="entry name" value="Amino_oxidase"/>
</dbReference>
<comment type="pathway">
    <text evidence="1 5">Carotenoid biosynthesis.</text>
</comment>
<name>A0A2R8AAA1_9RHOB</name>
<sequence>MTRPRVLIIGAGLGGLAAALRLAHAGCDVTVHDRHPGPGGKMRTLPSAAGPVDAGPTVFTLRTVFEELFASVGERLDTHLDLVADRVVARHWWPDGSTLDLTNDLATNARAIDAFAGSRAAQQFERFSAETSILFDRFRAPVMDAPRIRLSSLISPVLSAPSVMARALRPGATLASALAARFDDPRLRQLFGRYATYVGGSPLASPALLALIWQAEAAGVWAIRGGMHKLAVTLTQLAEARGARFTFGSHIDELLFEGDRCVGLKTRDGSTQHADIVVFNGDPAALHQGALGQRARGAVRRNAASPRALSARVWSFAARANGLELAHHNVLFGRDPLSEFRDLAAGKIPSDPTLYICAQDRLADSPPGDLERFEIIANAPPLSQTRQESPPCPTAIFPTLARFGLSFDPQPDLNAVSTPADFAKAFPATDGSLYGRSPHGTMASFARATARSRIKGLYLAGGGVHPGPGIPMATRSGQHAAEAILSDLASTSTFRQTAMHGGMSTA</sequence>
<keyword evidence="3 5" id="KW-0125">Carotenoid biosynthesis</keyword>
<evidence type="ECO:0000256" key="2">
    <source>
        <dbReference type="ARBA" id="ARBA00006046"/>
    </source>
</evidence>
<reference evidence="8 9" key="1">
    <citation type="submission" date="2018-03" db="EMBL/GenBank/DDBJ databases">
        <authorList>
            <person name="Keele B.F."/>
        </authorList>
    </citation>
    <scope>NUCLEOTIDE SEQUENCE [LARGE SCALE GENOMIC DNA]</scope>
    <source>
        <strain evidence="8 9">CeCT 8812</strain>
    </source>
</reference>
<proteinExistence type="inferred from homology"/>
<dbReference type="PANTHER" id="PTHR43734:SF7">
    <property type="entry name" value="4,4'-DIAPONEUROSPORENE OXYGENASE"/>
    <property type="match status" value="1"/>
</dbReference>
<keyword evidence="9" id="KW-1185">Reference proteome</keyword>
<dbReference type="AlphaFoldDB" id="A0A2R8AAA1"/>
<dbReference type="NCBIfam" id="TIGR02734">
    <property type="entry name" value="crtI_fam"/>
    <property type="match status" value="1"/>
</dbReference>
<evidence type="ECO:0000256" key="3">
    <source>
        <dbReference type="ARBA" id="ARBA00022746"/>
    </source>
</evidence>
<keyword evidence="4 5" id="KW-0560">Oxidoreductase</keyword>
<evidence type="ECO:0000256" key="1">
    <source>
        <dbReference type="ARBA" id="ARBA00004829"/>
    </source>
</evidence>
<evidence type="ECO:0000313" key="8">
    <source>
        <dbReference type="EMBL" id="SPF28998.1"/>
    </source>
</evidence>
<dbReference type="InterPro" id="IPR036188">
    <property type="entry name" value="FAD/NAD-bd_sf"/>
</dbReference>
<dbReference type="SUPFAM" id="SSF51905">
    <property type="entry name" value="FAD/NAD(P)-binding domain"/>
    <property type="match status" value="1"/>
</dbReference>
<feature type="signal peptide" evidence="6">
    <location>
        <begin position="1"/>
        <end position="25"/>
    </location>
</feature>
<evidence type="ECO:0000256" key="6">
    <source>
        <dbReference type="SAM" id="SignalP"/>
    </source>
</evidence>
<feature type="chain" id="PRO_5015322902" evidence="6">
    <location>
        <begin position="26"/>
        <end position="506"/>
    </location>
</feature>
<dbReference type="RefSeq" id="WP_108781734.1">
    <property type="nucleotide sequence ID" value="NZ_OMKW01000002.1"/>
</dbReference>
<evidence type="ECO:0000256" key="5">
    <source>
        <dbReference type="RuleBase" id="RU362075"/>
    </source>
</evidence>
<dbReference type="PRINTS" id="PR00419">
    <property type="entry name" value="ADXRDTASE"/>
</dbReference>
<dbReference type="NCBIfam" id="NF045637">
    <property type="entry name" value="carotdesatCrtDProt"/>
    <property type="match status" value="1"/>
</dbReference>
<dbReference type="InterPro" id="IPR054841">
    <property type="entry name" value="carotdesatCrtD"/>
</dbReference>
<keyword evidence="6" id="KW-0732">Signal</keyword>
<dbReference type="InterPro" id="IPR014105">
    <property type="entry name" value="Carotenoid/retinoid_OxRdtase"/>
</dbReference>
<protein>
    <submittedName>
        <fullName evidence="8">Hydroxyneurosporene desaturase</fullName>
        <ecNumber evidence="8">1.3.99.27</ecNumber>
    </submittedName>
</protein>
<dbReference type="Proteomes" id="UP000244932">
    <property type="component" value="Unassembled WGS sequence"/>
</dbReference>
<dbReference type="EC" id="1.3.99.27" evidence="8"/>
<feature type="domain" description="Amine oxidase" evidence="7">
    <location>
        <begin position="13"/>
        <end position="287"/>
    </location>
</feature>
<comment type="similarity">
    <text evidence="2 5">Belongs to the carotenoid/retinoid oxidoreductase family.</text>
</comment>
<organism evidence="8 9">
    <name type="scientific">Pontivivens insulae</name>
    <dbReference type="NCBI Taxonomy" id="1639689"/>
    <lineage>
        <taxon>Bacteria</taxon>
        <taxon>Pseudomonadati</taxon>
        <taxon>Pseudomonadota</taxon>
        <taxon>Alphaproteobacteria</taxon>
        <taxon>Rhodobacterales</taxon>
        <taxon>Paracoccaceae</taxon>
        <taxon>Pontivivens</taxon>
    </lineage>
</organism>
<evidence type="ECO:0000256" key="4">
    <source>
        <dbReference type="ARBA" id="ARBA00023002"/>
    </source>
</evidence>
<dbReference type="GO" id="GO:0016117">
    <property type="term" value="P:carotenoid biosynthetic process"/>
    <property type="evidence" value="ECO:0007669"/>
    <property type="project" value="UniProtKB-KW"/>
</dbReference>